<evidence type="ECO:0000256" key="4">
    <source>
        <dbReference type="ARBA" id="ARBA00022840"/>
    </source>
</evidence>
<keyword evidence="4 8" id="KW-0067">ATP-binding</keyword>
<dbReference type="EMBL" id="UGPN01000002">
    <property type="protein sequence ID" value="STY59302.1"/>
    <property type="molecule type" value="Genomic_DNA"/>
</dbReference>
<dbReference type="GO" id="GO:0016887">
    <property type="term" value="F:ATP hydrolysis activity"/>
    <property type="evidence" value="ECO:0007669"/>
    <property type="project" value="InterPro"/>
</dbReference>
<dbReference type="InterPro" id="IPR003593">
    <property type="entry name" value="AAA+_ATPase"/>
</dbReference>
<dbReference type="InterPro" id="IPR017871">
    <property type="entry name" value="ABC_transporter-like_CS"/>
</dbReference>
<evidence type="ECO:0000256" key="1">
    <source>
        <dbReference type="ARBA" id="ARBA00012048"/>
    </source>
</evidence>
<dbReference type="PANTHER" id="PTHR42794">
    <property type="entry name" value="HEMIN IMPORT ATP-BINDING PROTEIN HMUV"/>
    <property type="match status" value="1"/>
</dbReference>
<evidence type="ECO:0000256" key="3">
    <source>
        <dbReference type="ARBA" id="ARBA00022741"/>
    </source>
</evidence>
<comment type="catalytic activity">
    <reaction evidence="6">
        <text>ATP + H2O + proteinSide 1 = ADP + phosphate + proteinSide 2.</text>
        <dbReference type="EC" id="7.4.2.5"/>
    </reaction>
</comment>
<dbReference type="Proteomes" id="UP000254802">
    <property type="component" value="Unassembled WGS sequence"/>
</dbReference>
<keyword evidence="8" id="KW-0378">Hydrolase</keyword>
<reference evidence="8 9" key="1">
    <citation type="submission" date="2018-06" db="EMBL/GenBank/DDBJ databases">
        <authorList>
            <consortium name="Pathogen Informatics"/>
            <person name="Doyle S."/>
        </authorList>
    </citation>
    <scope>NUCLEOTIDE SEQUENCE [LARGE SCALE GENOMIC DNA]</scope>
    <source>
        <strain evidence="8 9">NCTC10638</strain>
    </source>
</reference>
<proteinExistence type="predicted"/>
<evidence type="ECO:0000256" key="2">
    <source>
        <dbReference type="ARBA" id="ARBA00021004"/>
    </source>
</evidence>
<sequence length="264" mass="29666">MLNLNDVTIKRGNLVVADKINLHFEQGKIYTLLGPNGAGKSSLLKTLFGEIAHQGTIDFDGNKLTSSHLHSWRKEIGYMPQDTQVEASLSALEVILLGQLDSLNMYISDELLNEAVDIMDKLGISHLAHQDIMRLSGGQRQMVMFAQVLLRKPHILLLDEPVSALDMYHQINLLEYVNAYTRANNLITIMVLHDLSLAAQFSDRVMLLSEGKIQAQGRACDVLECDIIRRLYNVNIEILYDGNGSPIIRPLRKCLNIDCCLNRK</sequence>
<evidence type="ECO:0000256" key="6">
    <source>
        <dbReference type="ARBA" id="ARBA00034068"/>
    </source>
</evidence>
<dbReference type="AlphaFoldDB" id="A0A378MSS2"/>
<accession>A0A378MSS2</accession>
<evidence type="ECO:0000256" key="5">
    <source>
        <dbReference type="ARBA" id="ARBA00024829"/>
    </source>
</evidence>
<evidence type="ECO:0000313" key="8">
    <source>
        <dbReference type="EMBL" id="STY59302.1"/>
    </source>
</evidence>
<dbReference type="InterPro" id="IPR003439">
    <property type="entry name" value="ABC_transporter-like_ATP-bd"/>
</dbReference>
<dbReference type="SUPFAM" id="SSF52540">
    <property type="entry name" value="P-loop containing nucleoside triphosphate hydrolases"/>
    <property type="match status" value="1"/>
</dbReference>
<dbReference type="Gene3D" id="3.40.50.300">
    <property type="entry name" value="P-loop containing nucleotide triphosphate hydrolases"/>
    <property type="match status" value="1"/>
</dbReference>
<dbReference type="PANTHER" id="PTHR42794:SF2">
    <property type="entry name" value="ABC TRANSPORTER ATP-BINDING PROTEIN"/>
    <property type="match status" value="1"/>
</dbReference>
<organism evidence="8 9">
    <name type="scientific">Mannheimia haemolytica</name>
    <name type="common">Pasteurella haemolytica</name>
    <dbReference type="NCBI Taxonomy" id="75985"/>
    <lineage>
        <taxon>Bacteria</taxon>
        <taxon>Pseudomonadati</taxon>
        <taxon>Pseudomonadota</taxon>
        <taxon>Gammaproteobacteria</taxon>
        <taxon>Pasteurellales</taxon>
        <taxon>Pasteurellaceae</taxon>
        <taxon>Mannheimia</taxon>
    </lineage>
</organism>
<gene>
    <name evidence="8" type="primary">hmuV_1</name>
    <name evidence="8" type="ORF">NCTC10638_00457</name>
</gene>
<name>A0A378MSS2_MANHA</name>
<dbReference type="CDD" id="cd03214">
    <property type="entry name" value="ABC_Iron-Siderophores_B12_Hemin"/>
    <property type="match status" value="1"/>
</dbReference>
<protein>
    <recommendedName>
        <fullName evidence="2">Leukotoxin translocation ATP-binding protein LktB</fullName>
        <ecNumber evidence="1">7.4.2.5</ecNumber>
    </recommendedName>
</protein>
<dbReference type="SMART" id="SM00382">
    <property type="entry name" value="AAA"/>
    <property type="match status" value="1"/>
</dbReference>
<comment type="function">
    <text evidence="5">Part of the ABC transporter complex LktBD involved in leukotoxin export. Transmembrane domains (TMD) form a pore in the inner membrane and the ATP-binding domain (NBD) is responsible for energy generation.</text>
</comment>
<feature type="domain" description="ABC transporter" evidence="7">
    <location>
        <begin position="2"/>
        <end position="235"/>
    </location>
</feature>
<evidence type="ECO:0000259" key="7">
    <source>
        <dbReference type="PROSITE" id="PS50893"/>
    </source>
</evidence>
<dbReference type="GO" id="GO:0005524">
    <property type="term" value="F:ATP binding"/>
    <property type="evidence" value="ECO:0007669"/>
    <property type="project" value="UniProtKB-KW"/>
</dbReference>
<dbReference type="STRING" id="75985.WC39_00640"/>
<dbReference type="Pfam" id="PF00005">
    <property type="entry name" value="ABC_tran"/>
    <property type="match status" value="1"/>
</dbReference>
<keyword evidence="3" id="KW-0547">Nucleotide-binding</keyword>
<evidence type="ECO:0000313" key="9">
    <source>
        <dbReference type="Proteomes" id="UP000254802"/>
    </source>
</evidence>
<dbReference type="InterPro" id="IPR027417">
    <property type="entry name" value="P-loop_NTPase"/>
</dbReference>
<dbReference type="PROSITE" id="PS50893">
    <property type="entry name" value="ABC_TRANSPORTER_2"/>
    <property type="match status" value="1"/>
</dbReference>
<dbReference type="PROSITE" id="PS00211">
    <property type="entry name" value="ABC_TRANSPORTER_1"/>
    <property type="match status" value="1"/>
</dbReference>
<dbReference type="EC" id="7.4.2.5" evidence="1"/>